<reference evidence="2" key="1">
    <citation type="submission" date="2017-12" db="EMBL/GenBank/DDBJ databases">
        <title>Phylogenetic diversity of female urinary microbiome.</title>
        <authorList>
            <person name="Thomas-White K."/>
            <person name="Wolfe A.J."/>
        </authorList>
    </citation>
    <scope>NUCLEOTIDE SEQUENCE [LARGE SCALE GENOMIC DNA]</scope>
    <source>
        <strain evidence="2">UMB0023</strain>
    </source>
</reference>
<dbReference type="AlphaFoldDB" id="A0AAF1BXZ4"/>
<gene>
    <name evidence="1" type="ORF">CYJ98_005405</name>
</gene>
<reference evidence="1 2" key="2">
    <citation type="submission" date="2023-10" db="EMBL/GenBank/DDBJ databases">
        <authorList>
            <person name="Choi B."/>
        </authorList>
    </citation>
    <scope>NUCLEOTIDE SEQUENCE [LARGE SCALE GENOMIC DNA]</scope>
    <source>
        <strain evidence="1 2">UMB0023</strain>
    </source>
</reference>
<dbReference type="EMBL" id="CP136962">
    <property type="protein sequence ID" value="WOS99156.1"/>
    <property type="molecule type" value="Genomic_DNA"/>
</dbReference>
<proteinExistence type="predicted"/>
<evidence type="ECO:0000313" key="2">
    <source>
        <dbReference type="Proteomes" id="UP000234781"/>
    </source>
</evidence>
<keyword evidence="2" id="KW-1185">Reference proteome</keyword>
<name>A0AAF1BXZ4_NEIPE</name>
<dbReference type="RefSeq" id="WP_162817313.1">
    <property type="nucleotide sequence ID" value="NZ_CP136962.1"/>
</dbReference>
<dbReference type="Proteomes" id="UP000234781">
    <property type="component" value="Chromosome"/>
</dbReference>
<accession>A0AAF1BXZ4</accession>
<protein>
    <submittedName>
        <fullName evidence="1">Uncharacterized protein</fullName>
    </submittedName>
</protein>
<organism evidence="1 2">
    <name type="scientific">Neisseria perflava</name>
    <dbReference type="NCBI Taxonomy" id="33053"/>
    <lineage>
        <taxon>Bacteria</taxon>
        <taxon>Pseudomonadati</taxon>
        <taxon>Pseudomonadota</taxon>
        <taxon>Betaproteobacteria</taxon>
        <taxon>Neisseriales</taxon>
        <taxon>Neisseriaceae</taxon>
        <taxon>Neisseria</taxon>
    </lineage>
</organism>
<sequence length="126" mass="13923">MDYDCGYTLDMAMTYGTIRLELDEQQKVRNLAVGYQNISGQEGLLKNMNNALASLQTVMSVNGSTKFGETELGKKLFTTLTDLMAENKNSVGAATKDVDFDGKRYTVGIEGRTVAIVVWKIQIWAV</sequence>
<evidence type="ECO:0000313" key="1">
    <source>
        <dbReference type="EMBL" id="WOS99156.1"/>
    </source>
</evidence>